<evidence type="ECO:0000256" key="1">
    <source>
        <dbReference type="ARBA" id="ARBA00004370"/>
    </source>
</evidence>
<gene>
    <name evidence="4" type="ORF">J8A68_002227</name>
</gene>
<evidence type="ECO:0000313" key="4">
    <source>
        <dbReference type="EMBL" id="KAG7664257.1"/>
    </source>
</evidence>
<dbReference type="GO" id="GO:0042147">
    <property type="term" value="P:retrograde transport, endosome to Golgi"/>
    <property type="evidence" value="ECO:0007669"/>
    <property type="project" value="TreeGrafter"/>
</dbReference>
<dbReference type="Pfam" id="PF07064">
    <property type="entry name" value="RIC1"/>
    <property type="match status" value="1"/>
</dbReference>
<dbReference type="InterPro" id="IPR009771">
    <property type="entry name" value="RIC1_C"/>
</dbReference>
<dbReference type="PANTHER" id="PTHR22746:SF10">
    <property type="entry name" value="GUANINE NUCLEOTIDE EXCHANGE FACTOR SUBUNIT RIC1"/>
    <property type="match status" value="1"/>
</dbReference>
<evidence type="ECO:0000256" key="2">
    <source>
        <dbReference type="ARBA" id="ARBA00023136"/>
    </source>
</evidence>
<evidence type="ECO:0000259" key="3">
    <source>
        <dbReference type="Pfam" id="PF07064"/>
    </source>
</evidence>
<dbReference type="OrthoDB" id="67540at2759"/>
<dbReference type="GO" id="GO:0005829">
    <property type="term" value="C:cytosol"/>
    <property type="evidence" value="ECO:0007669"/>
    <property type="project" value="TreeGrafter"/>
</dbReference>
<dbReference type="Proteomes" id="UP000694255">
    <property type="component" value="Unassembled WGS sequence"/>
</dbReference>
<protein>
    <submittedName>
        <fullName evidence="4">RIC1</fullName>
    </submittedName>
</protein>
<dbReference type="EMBL" id="JAGSYN010000101">
    <property type="protein sequence ID" value="KAG7664257.1"/>
    <property type="molecule type" value="Genomic_DNA"/>
</dbReference>
<reference evidence="4 5" key="1">
    <citation type="journal article" date="2021" name="DNA Res.">
        <title>Genome analysis of Candida subhashii reveals its hybrid nature and dual mitochondrial genome conformations.</title>
        <authorList>
            <person name="Mixao V."/>
            <person name="Hegedusova E."/>
            <person name="Saus E."/>
            <person name="Pryszcz L.P."/>
            <person name="Cillingova A."/>
            <person name="Nosek J."/>
            <person name="Gabaldon T."/>
        </authorList>
    </citation>
    <scope>NUCLEOTIDE SEQUENCE [LARGE SCALE GENOMIC DNA]</scope>
    <source>
        <strain evidence="4 5">CBS 10753</strain>
    </source>
</reference>
<dbReference type="GeneID" id="73469028"/>
<keyword evidence="5" id="KW-1185">Reference proteome</keyword>
<comment type="caution">
    <text evidence="4">The sequence shown here is derived from an EMBL/GenBank/DDBJ whole genome shotgun (WGS) entry which is preliminary data.</text>
</comment>
<dbReference type="GO" id="GO:0000139">
    <property type="term" value="C:Golgi membrane"/>
    <property type="evidence" value="ECO:0007669"/>
    <property type="project" value="TreeGrafter"/>
</dbReference>
<evidence type="ECO:0000313" key="5">
    <source>
        <dbReference type="Proteomes" id="UP000694255"/>
    </source>
</evidence>
<accession>A0A8J5QJI8</accession>
<keyword evidence="2" id="KW-0472">Membrane</keyword>
<dbReference type="AlphaFoldDB" id="A0A8J5QJI8"/>
<dbReference type="RefSeq" id="XP_049264489.1">
    <property type="nucleotide sequence ID" value="XM_049405955.1"/>
</dbReference>
<dbReference type="InterPro" id="IPR040096">
    <property type="entry name" value="Ric1"/>
</dbReference>
<dbReference type="GO" id="GO:0006886">
    <property type="term" value="P:intracellular protein transport"/>
    <property type="evidence" value="ECO:0007669"/>
    <property type="project" value="InterPro"/>
</dbReference>
<sequence length="1052" mass="122280">MIWINGCPQFSIDVPLSEEIIQIIDIPHTPLLSILTRTSVFIFNQFTLLPITSHVRSSTSIETNGYNLRVKIKHVSVNAAKSQKLNLVNLFIQTESNFLIIYQCTINYNRSLYEVHNNNDELIQSGLPLSFTSEKFSLVNFIKSATKSIIHGTEELSVNLENIENINNSSLEDELGNYTIDYVKLSIFQILKIGIGLERYWLEQNSHTLIIFNNKDENHPDVKDDYFQLVNIRSFKNELYQLSEFSWYEHHKDSMIVYINYNSFFNYFIFLNEKHELWYMSIGHDSDGEMVTNGHKLQAVIPITDAKTFQIWFNPGSNLFLVRQDSVLKLFKFENQLIEFLKDMDTNLPEEIGLTWSSCGKFFIVVDKSTGHWKLVSKFGNATFKSEDILHEIDENVEENKMFLTASTIVISGNGMNLYILSEDKTKLFYVNLLSGVNDSQRCLLYDNEYLSIIQNNKNIIRYPILPKFKKILQNQEHFNGHFNKSIKSQIGKFSLARSDFNQISISYGDHLAISTPYCSGDNKVNHILWFNFKSYFADSMNIINHFWFKDYLLVVNRRSKHVFTEVEEENLESNGTDHLVDEFIVFDTTGTRYGVGGEDISFNSDSLLWKYDFKSTFLDIQIMNNDDEPVAYIVILTSDYRLIVLELDTEKVAKSSKTGESKHYKIYISVKKTVHLSSIKHKLPLDDVSQISVLNNRHFLFLLKTGDFYLLKNQTGRSGSVISNSSGHSGKSTNMYDLIKINSTIEYFKFKSIKFNESSYLEFIYLFNGENILIYEVDQLLQNARSTAIGNKSIANNIDPHDLLSDEDLQELQPIIIDSDGIQPLKFDIILDSDNSYKSLDLIGLENLTISKANVGGLIIKNKISHKLILNNFIEFDLLNKGDLESSFNKYRQFKNFHYCLELLLFKYLTISDESLTLKRLCQLIEFTENSEYIYINCLRKIEVNYWNKFFDVLETSPAKFMKRLIDIDNVELCYNYLIIYLNFKREGEEDEEAYDERKDQLSADDKEVILKIMKMLDKSGKWDWCFELCRFIKLLEPSGQFLGQIKVELK</sequence>
<organism evidence="4 5">
    <name type="scientific">[Candida] subhashii</name>
    <dbReference type="NCBI Taxonomy" id="561895"/>
    <lineage>
        <taxon>Eukaryota</taxon>
        <taxon>Fungi</taxon>
        <taxon>Dikarya</taxon>
        <taxon>Ascomycota</taxon>
        <taxon>Saccharomycotina</taxon>
        <taxon>Pichiomycetes</taxon>
        <taxon>Debaryomycetaceae</taxon>
        <taxon>Spathaspora</taxon>
    </lineage>
</organism>
<dbReference type="PANTHER" id="PTHR22746">
    <property type="entry name" value="RAB6A-GEF COMPLEX PARTNER PROTEIN 1"/>
    <property type="match status" value="1"/>
</dbReference>
<dbReference type="GO" id="GO:0034066">
    <property type="term" value="C:Ric1-Rgp1 guanyl-nucleotide exchange factor complex"/>
    <property type="evidence" value="ECO:0007669"/>
    <property type="project" value="InterPro"/>
</dbReference>
<comment type="subcellular location">
    <subcellularLocation>
        <location evidence="1">Membrane</location>
    </subcellularLocation>
</comment>
<proteinExistence type="predicted"/>
<name>A0A8J5QJI8_9ASCO</name>
<feature type="domain" description="RIC1 C-terminal alpha solenoid region" evidence="3">
    <location>
        <begin position="885"/>
        <end position="1047"/>
    </location>
</feature>